<dbReference type="EC" id="2.7.7.9" evidence="2"/>
<dbReference type="SUPFAM" id="SSF53448">
    <property type="entry name" value="Nucleotide-diphospho-sugar transferases"/>
    <property type="match status" value="1"/>
</dbReference>
<organism evidence="12 13">
    <name type="scientific">Legionella lytica</name>
    <dbReference type="NCBI Taxonomy" id="96232"/>
    <lineage>
        <taxon>Bacteria</taxon>
        <taxon>Pseudomonadati</taxon>
        <taxon>Pseudomonadota</taxon>
        <taxon>Gammaproteobacteria</taxon>
        <taxon>Legionellales</taxon>
        <taxon>Legionellaceae</taxon>
        <taxon>Legionella</taxon>
    </lineage>
</organism>
<evidence type="ECO:0000256" key="4">
    <source>
        <dbReference type="ARBA" id="ARBA00022679"/>
    </source>
</evidence>
<comment type="catalytic activity">
    <reaction evidence="10">
        <text>alpha-D-glucose 1-phosphate + UTP + H(+) = UDP-alpha-D-glucose + diphosphate</text>
        <dbReference type="Rhea" id="RHEA:19889"/>
        <dbReference type="ChEBI" id="CHEBI:15378"/>
        <dbReference type="ChEBI" id="CHEBI:33019"/>
        <dbReference type="ChEBI" id="CHEBI:46398"/>
        <dbReference type="ChEBI" id="CHEBI:58601"/>
        <dbReference type="ChEBI" id="CHEBI:58885"/>
        <dbReference type="EC" id="2.7.7.9"/>
    </reaction>
</comment>
<dbReference type="RefSeq" id="WP_400187041.1">
    <property type="nucleotide sequence ID" value="NZ_JBGORX010000001.1"/>
</dbReference>
<dbReference type="InterPro" id="IPR005835">
    <property type="entry name" value="NTP_transferase_dom"/>
</dbReference>
<dbReference type="Gene3D" id="3.90.550.10">
    <property type="entry name" value="Spore Coat Polysaccharide Biosynthesis Protein SpsA, Chain A"/>
    <property type="match status" value="1"/>
</dbReference>
<protein>
    <recommendedName>
        <fullName evidence="3">UTP--glucose-1-phosphate uridylyltransferase</fullName>
        <ecNumber evidence="2">2.7.7.9</ecNumber>
    </recommendedName>
    <alternativeName>
        <fullName evidence="6">Alpha-D-glucosyl-1-phosphate uridylyltransferase</fullName>
    </alternativeName>
    <alternativeName>
        <fullName evidence="7">UDP-glucose pyrophosphorylase</fullName>
    </alternativeName>
    <alternativeName>
        <fullName evidence="8">Uridine diphosphoglucose pyrophosphorylase</fullName>
    </alternativeName>
</protein>
<gene>
    <name evidence="12" type="ORF">ACD661_06630</name>
</gene>
<sequence>MRQKGSITKAVFPVAGFGTRFLPITKTIPKEMLPVIDTPLIQYAVQEAIDAGINELIFVTSQNKVDIEDYFDKNTDLENKLSQDGKSQLLSLIHHILPPNVTNVYLRQVDLLGLGHAILCAKKLIGNEPFAVILPDDLMEEPNSSCLRNMISLYESNEDISCVLATKEVDPSMRQHYGIVALRSNDPDETQVEALIEKPKDNEIDSNLAILGRYILPPEIFSVLEKNTITKNNELQLTDAIHGLLSKENVHIYRFNGSHFDCGSKIGYIKANVTYALKRAELEQPFKEFIKQVAQDLD</sequence>
<evidence type="ECO:0000256" key="3">
    <source>
        <dbReference type="ARBA" id="ARBA00019048"/>
    </source>
</evidence>
<comment type="similarity">
    <text evidence="1">Belongs to the UDPGP type 2 family.</text>
</comment>
<evidence type="ECO:0000259" key="11">
    <source>
        <dbReference type="Pfam" id="PF00483"/>
    </source>
</evidence>
<evidence type="ECO:0000256" key="7">
    <source>
        <dbReference type="ARBA" id="ARBA00031959"/>
    </source>
</evidence>
<keyword evidence="5 12" id="KW-0548">Nucleotidyltransferase</keyword>
<evidence type="ECO:0000313" key="13">
    <source>
        <dbReference type="Proteomes" id="UP001615550"/>
    </source>
</evidence>
<dbReference type="Pfam" id="PF00483">
    <property type="entry name" value="NTP_transferase"/>
    <property type="match status" value="1"/>
</dbReference>
<dbReference type="CDD" id="cd02541">
    <property type="entry name" value="UGPase_prokaryotic"/>
    <property type="match status" value="1"/>
</dbReference>
<keyword evidence="4 12" id="KW-0808">Transferase</keyword>
<evidence type="ECO:0000313" key="12">
    <source>
        <dbReference type="EMBL" id="MFJ1268226.1"/>
    </source>
</evidence>
<dbReference type="PANTHER" id="PTHR43197:SF1">
    <property type="entry name" value="UTP--GLUCOSE-1-PHOSPHATE URIDYLYLTRANSFERASE"/>
    <property type="match status" value="1"/>
</dbReference>
<dbReference type="GO" id="GO:0003983">
    <property type="term" value="F:UTP:glucose-1-phosphate uridylyltransferase activity"/>
    <property type="evidence" value="ECO:0007669"/>
    <property type="project" value="UniProtKB-EC"/>
</dbReference>
<evidence type="ECO:0000256" key="8">
    <source>
        <dbReference type="ARBA" id="ARBA00032341"/>
    </source>
</evidence>
<name>A0ABW8D8P8_9GAMM</name>
<comment type="function">
    <text evidence="9">May play a role in stationary phase survival.</text>
</comment>
<evidence type="ECO:0000256" key="10">
    <source>
        <dbReference type="ARBA" id="ARBA00048128"/>
    </source>
</evidence>
<dbReference type="InterPro" id="IPR005771">
    <property type="entry name" value="GalU_uridylyltTrfase_bac/arc"/>
</dbReference>
<evidence type="ECO:0000256" key="6">
    <source>
        <dbReference type="ARBA" id="ARBA00031455"/>
    </source>
</evidence>
<evidence type="ECO:0000256" key="1">
    <source>
        <dbReference type="ARBA" id="ARBA00006890"/>
    </source>
</evidence>
<comment type="caution">
    <text evidence="12">The sequence shown here is derived from an EMBL/GenBank/DDBJ whole genome shotgun (WGS) entry which is preliminary data.</text>
</comment>
<dbReference type="InterPro" id="IPR029044">
    <property type="entry name" value="Nucleotide-diphossugar_trans"/>
</dbReference>
<feature type="domain" description="Nucleotidyl transferase" evidence="11">
    <location>
        <begin position="14"/>
        <end position="275"/>
    </location>
</feature>
<dbReference type="EMBL" id="JBGORX010000001">
    <property type="protein sequence ID" value="MFJ1268226.1"/>
    <property type="molecule type" value="Genomic_DNA"/>
</dbReference>
<proteinExistence type="inferred from homology"/>
<accession>A0ABW8D8P8</accession>
<dbReference type="PANTHER" id="PTHR43197">
    <property type="entry name" value="UTP--GLUCOSE-1-PHOSPHATE URIDYLYLTRANSFERASE"/>
    <property type="match status" value="1"/>
</dbReference>
<evidence type="ECO:0000256" key="5">
    <source>
        <dbReference type="ARBA" id="ARBA00022695"/>
    </source>
</evidence>
<keyword evidence="13" id="KW-1185">Reference proteome</keyword>
<evidence type="ECO:0000256" key="2">
    <source>
        <dbReference type="ARBA" id="ARBA00012415"/>
    </source>
</evidence>
<evidence type="ECO:0000256" key="9">
    <source>
        <dbReference type="ARBA" id="ARBA00037294"/>
    </source>
</evidence>
<dbReference type="Proteomes" id="UP001615550">
    <property type="component" value="Unassembled WGS sequence"/>
</dbReference>
<reference evidence="12 13" key="1">
    <citation type="submission" date="2024-08" db="EMBL/GenBank/DDBJ databases">
        <title>Draft Genome Sequence of Legionella lytica strain DSB2004, Isolated From a Fire Sprinkler System.</title>
        <authorList>
            <person name="Everhart A.D."/>
            <person name="Kidane D.T."/>
            <person name="Farone A.L."/>
            <person name="Farone M.B."/>
        </authorList>
    </citation>
    <scope>NUCLEOTIDE SEQUENCE [LARGE SCALE GENOMIC DNA]</scope>
    <source>
        <strain evidence="12 13">DSB2004</strain>
    </source>
</reference>